<dbReference type="PANTHER" id="PTHR46708:SF2">
    <property type="entry name" value="FIBRONECTIN TYPE-III DOMAIN-CONTAINING PROTEIN"/>
    <property type="match status" value="1"/>
</dbReference>
<dbReference type="PANTHER" id="PTHR46708">
    <property type="entry name" value="TENASCIN"/>
    <property type="match status" value="1"/>
</dbReference>
<gene>
    <name evidence="4" type="ORF">H3H32_36145</name>
</gene>
<dbReference type="SMART" id="SM00060">
    <property type="entry name" value="FN3"/>
    <property type="match status" value="18"/>
</dbReference>
<name>A0A7G5GWJ9_9BACT</name>
<feature type="domain" description="Fibronectin type-III" evidence="3">
    <location>
        <begin position="934"/>
        <end position="1023"/>
    </location>
</feature>
<organism evidence="4 5">
    <name type="scientific">Spirosoma foliorum</name>
    <dbReference type="NCBI Taxonomy" id="2710596"/>
    <lineage>
        <taxon>Bacteria</taxon>
        <taxon>Pseudomonadati</taxon>
        <taxon>Bacteroidota</taxon>
        <taxon>Cytophagia</taxon>
        <taxon>Cytophagales</taxon>
        <taxon>Cytophagaceae</taxon>
        <taxon>Spirosoma</taxon>
    </lineage>
</organism>
<feature type="domain" description="Fibronectin type-III" evidence="3">
    <location>
        <begin position="1026"/>
        <end position="1116"/>
    </location>
</feature>
<feature type="domain" description="Fibronectin type-III" evidence="3">
    <location>
        <begin position="1206"/>
        <end position="1290"/>
    </location>
</feature>
<proteinExistence type="predicted"/>
<feature type="signal peptide" evidence="2">
    <location>
        <begin position="1"/>
        <end position="22"/>
    </location>
</feature>
<dbReference type="EMBL" id="CP059732">
    <property type="protein sequence ID" value="QMW03241.1"/>
    <property type="molecule type" value="Genomic_DNA"/>
</dbReference>
<protein>
    <submittedName>
        <fullName evidence="4">Fibronectin type III domain-containing protein</fullName>
    </submittedName>
</protein>
<dbReference type="InterPro" id="IPR036116">
    <property type="entry name" value="FN3_sf"/>
</dbReference>
<accession>A0A7G5GWJ9</accession>
<evidence type="ECO:0000313" key="5">
    <source>
        <dbReference type="Proteomes" id="UP000515369"/>
    </source>
</evidence>
<evidence type="ECO:0000313" key="4">
    <source>
        <dbReference type="EMBL" id="QMW03241.1"/>
    </source>
</evidence>
<feature type="domain" description="Fibronectin type-III" evidence="3">
    <location>
        <begin position="747"/>
        <end position="841"/>
    </location>
</feature>
<keyword evidence="2" id="KW-0732">Signal</keyword>
<dbReference type="InterPro" id="IPR013783">
    <property type="entry name" value="Ig-like_fold"/>
</dbReference>
<keyword evidence="1" id="KW-0677">Repeat</keyword>
<dbReference type="KEGG" id="sfol:H3H32_36145"/>
<sequence length="1797" mass="196534">MNIRYLIFLLISYTLSCTFVYADCQAPQYAYTYSITHQSADLSWFYFGSSSPIYQIQWRISGSTTWTTNPPVQTTTYTTLTGLANNTAYEWHVRSICAAGDTSVYGNVSTFQTKCDPPSNPAIANVTHQSAQLNWYTTLSGFTYEIQWRPTGATTWTVIGGLAGNSFTLSGLTDETPYEWKVRTTCSAAATSDFVTGPIFQTHCKPPTNPRLTLTNPDAVELKWDSPQTNAHFDLQWRLTGASDWILVEGISLSEYVLTSLTNGATYEWRVRTACSATSKSAFTDIQQFQTSCPLPSFLSSGSVTNNSAVLQWRASASELQWRSSGTTTWNTVSLAKSPYSLTGLTNNKTYEWRVRTVCSASAMSDYSPLQLVSTQCLAPTGARSSPNATGGLELSWDSTDGGPFEVQWRTTGATNWSSVAGISYTGYTLTGLTPAAVYEWRVRKVCSPTDYSDFATAQPVQTSCNAPTYTQSANATSTTIDLSWNAGETSAQYELQWRVTNTTNWTTVSGITSTGYSLTGLQANVSYEWRVRKLCSDQVASAFTANQTFTLTCSSPTYFYTNSIGISSAVIGWGGSSTYPPYEVQYRVVGAADWTLLSDLATPYYALKGLSNNTTYEWRVRSGCSIGGAADFSGIQTFHTQCGASLSGLAVGDIDISSVKLTWDNATSFSLYEIQYRDIAGGDWVGLRPEGTETDRNFGIFPFMMPKEYRLYGLTFGKTYAWRVRVICSPSVYSDFVDGPTFITACPTPPRIDSYQRTNTSVSVSWEYSTAASGYDVQWRAVGASAWNTVNGVQSSTYLLTNLSPGTVYEYRVQRVCWSGIVSDYSNVATIVVQCITPPIVNKASVVSASSAQLTWRYPAIYESDAAIIVHELQYRIAGTSDWTSVTGIVGTAYSLTGLTTGSSYEWRVRATCSPTVVSDFSATSTFGLVCQATFDYVYTAETSPTTAQLVWSNPALPSSKPYSLRWRIVGTTVWSTLSVATSTYSLTGLTNNTTYEWQVATDCNGYLSDFSTLQSFQTSCPNLGYTSLSASNVGTTSAQLSWSGASQVPGLTYSVQYRISGAVIWSEVNGLTSPSTSLTGLTNNTTYEWRIRANCEFGSTSTVSSINTFATICYSPWNSHPDAATTQSVSTVWRPNPDNVYVNLQWREASASTPWNVVNGLTGYAYSLTGLTPGTTYEYKLQGACSTNDLASPNVFPFMTLPVSSTALSIYTDSSSYQAIRLNWTGPDRTNYILQWRVSGGSWTTTGPLSTKRYLLTGLTTGTIYDIRVSYVGDNAVTYEATLSAKPSCPSILNARVSAVASTSAQLTWTSVDAPVSVQWRVAGTTQWNTIAGVTGGAYSLTGLTNNVIYEWRLQTICSANVTNVTYPSSFRTNCQVPNGMFTLNMTPQSVQLRWEGTSAQYSVQYRVVGVPTWTTVTGVTSTSYTLTGLTANTLYEWSVSASCEGNSTLYAIPVQFIPQCSEPPLIQLINPLAPDRAQLGWYGTDLSYQLQWRVVGATTWTDIPTVTSPYTLTGLTTGTTYEARIRSACAVANNGEFVLIRPFTPQCQDSYYYNDYKSTTNITSGTARLNWQANSLLAYRLRWRIMGTNSWTNVPGSVTSPYTLTGLTNNTSYEWQLHTDCEPMYYAASQVFQTACAMPGGFGAEPLTATSVNLHWTRSGEEVAYELQWRVLGESAWTSVSGITTTNYVLTGLGPTATYEWQVRSQCLGVSPFQLTTSFKLGDDCSLNIYTVRAGSWDDPTVWSCNRIPTLTDQVKLNHALVIPNAYVAKALTIRYETGAKLTFGIGSSIKMGN</sequence>
<dbReference type="Proteomes" id="UP000515369">
    <property type="component" value="Chromosome"/>
</dbReference>
<feature type="domain" description="Fibronectin type-III" evidence="3">
    <location>
        <begin position="1641"/>
        <end position="1727"/>
    </location>
</feature>
<feature type="domain" description="Fibronectin type-III" evidence="3">
    <location>
        <begin position="1379"/>
        <end position="1467"/>
    </location>
</feature>
<dbReference type="InterPro" id="IPR003961">
    <property type="entry name" value="FN3_dom"/>
</dbReference>
<dbReference type="SUPFAM" id="SSF49265">
    <property type="entry name" value="Fibronectin type III"/>
    <property type="match status" value="11"/>
</dbReference>
<evidence type="ECO:0000256" key="2">
    <source>
        <dbReference type="SAM" id="SignalP"/>
    </source>
</evidence>
<feature type="domain" description="Fibronectin type-III" evidence="3">
    <location>
        <begin position="379"/>
        <end position="466"/>
    </location>
</feature>
<dbReference type="RefSeq" id="WP_182460527.1">
    <property type="nucleotide sequence ID" value="NZ_CP059732.1"/>
</dbReference>
<dbReference type="Gene3D" id="2.60.40.10">
    <property type="entry name" value="Immunoglobulins"/>
    <property type="match status" value="19"/>
</dbReference>
<feature type="domain" description="Fibronectin type-III" evidence="3">
    <location>
        <begin position="117"/>
        <end position="205"/>
    </location>
</feature>
<feature type="domain" description="Fibronectin type-III" evidence="3">
    <location>
        <begin position="1117"/>
        <end position="1205"/>
    </location>
</feature>
<feature type="domain" description="Fibronectin type-III" evidence="3">
    <location>
        <begin position="26"/>
        <end position="116"/>
    </location>
</feature>
<evidence type="ECO:0000256" key="1">
    <source>
        <dbReference type="ARBA" id="ARBA00022737"/>
    </source>
</evidence>
<evidence type="ECO:0000259" key="3">
    <source>
        <dbReference type="PROSITE" id="PS50853"/>
    </source>
</evidence>
<dbReference type="CDD" id="cd00063">
    <property type="entry name" value="FN3"/>
    <property type="match status" value="12"/>
</dbReference>
<dbReference type="InterPro" id="IPR050991">
    <property type="entry name" value="ECM_Regulatory_Proteins"/>
</dbReference>
<dbReference type="Pfam" id="PF00041">
    <property type="entry name" value="fn3"/>
    <property type="match status" value="6"/>
</dbReference>
<reference evidence="4 5" key="1">
    <citation type="submission" date="2020-07" db="EMBL/GenBank/DDBJ databases">
        <title>Spirosoma foliorum sp. nov., isolated from the leaves on the Nejang mountain Korea, Republic of.</title>
        <authorList>
            <person name="Ho H."/>
            <person name="Lee Y.-J."/>
            <person name="Nurcahyanto D.-A."/>
            <person name="Kim S.-G."/>
        </authorList>
    </citation>
    <scope>NUCLEOTIDE SEQUENCE [LARGE SCALE GENOMIC DNA]</scope>
    <source>
        <strain evidence="4 5">PL0136</strain>
    </source>
</reference>
<feature type="chain" id="PRO_5028956982" evidence="2">
    <location>
        <begin position="23"/>
        <end position="1797"/>
    </location>
</feature>
<feature type="domain" description="Fibronectin type-III" evidence="3">
    <location>
        <begin position="206"/>
        <end position="294"/>
    </location>
</feature>
<feature type="domain" description="Fibronectin type-III" evidence="3">
    <location>
        <begin position="467"/>
        <end position="556"/>
    </location>
</feature>
<dbReference type="PROSITE" id="PS50853">
    <property type="entry name" value="FN3"/>
    <property type="match status" value="12"/>
</dbReference>
<keyword evidence="5" id="KW-1185">Reference proteome</keyword>